<reference evidence="2" key="1">
    <citation type="submission" date="2018-06" db="EMBL/GenBank/DDBJ databases">
        <authorList>
            <person name="Zhirakovskaya E."/>
        </authorList>
    </citation>
    <scope>NUCLEOTIDE SEQUENCE</scope>
</reference>
<accession>A0A3B0UKF1</accession>
<dbReference type="PANTHER" id="PTHR13504">
    <property type="entry name" value="FIDO DOMAIN-CONTAINING PROTEIN DDB_G0283145"/>
    <property type="match status" value="1"/>
</dbReference>
<dbReference type="InterPro" id="IPR036597">
    <property type="entry name" value="Fido-like_dom_sf"/>
</dbReference>
<dbReference type="Gene3D" id="1.10.3290.10">
    <property type="entry name" value="Fido-like domain"/>
    <property type="match status" value="1"/>
</dbReference>
<feature type="domain" description="Fido" evidence="1">
    <location>
        <begin position="125"/>
        <end position="274"/>
    </location>
</feature>
<dbReference type="PANTHER" id="PTHR13504:SF38">
    <property type="entry name" value="FIDO DOMAIN-CONTAINING PROTEIN"/>
    <property type="match status" value="1"/>
</dbReference>
<dbReference type="PIRSF" id="PIRSF038925">
    <property type="entry name" value="AMP-prot_trans"/>
    <property type="match status" value="1"/>
</dbReference>
<dbReference type="Pfam" id="PF13784">
    <property type="entry name" value="Fic_N"/>
    <property type="match status" value="1"/>
</dbReference>
<proteinExistence type="predicted"/>
<dbReference type="SUPFAM" id="SSF140931">
    <property type="entry name" value="Fic-like"/>
    <property type="match status" value="1"/>
</dbReference>
<dbReference type="InterPro" id="IPR025758">
    <property type="entry name" value="Fic/DOC_N"/>
</dbReference>
<dbReference type="InterPro" id="IPR040198">
    <property type="entry name" value="Fido_containing"/>
</dbReference>
<evidence type="ECO:0000313" key="2">
    <source>
        <dbReference type="EMBL" id="VAW20714.1"/>
    </source>
</evidence>
<name>A0A3B0UKF1_9ZZZZ</name>
<dbReference type="AlphaFoldDB" id="A0A3B0UKF1"/>
<dbReference type="InterPro" id="IPR003812">
    <property type="entry name" value="Fido"/>
</dbReference>
<gene>
    <name evidence="2" type="ORF">MNBD_BACTEROID01-775</name>
</gene>
<organism evidence="2">
    <name type="scientific">hydrothermal vent metagenome</name>
    <dbReference type="NCBI Taxonomy" id="652676"/>
    <lineage>
        <taxon>unclassified sequences</taxon>
        <taxon>metagenomes</taxon>
        <taxon>ecological metagenomes</taxon>
    </lineage>
</organism>
<evidence type="ECO:0000259" key="1">
    <source>
        <dbReference type="PROSITE" id="PS51459"/>
    </source>
</evidence>
<protein>
    <submittedName>
        <fullName evidence="2">Fic domain protein, Pden_3305 type</fullName>
    </submittedName>
</protein>
<sequence length="387" mass="44839">MDIANFSSGKNIKQLEYSSFSPEKINHSWIISSPEVNKLLAEANRLIGELNAFSQIIPDVDFFISMHILKEATTSSRIEGTKTNMEEALIREEDINPERRDDWAEVHNYIDAINYSIKELEKLPISNRLIKNTHKVLLSGVRGKHKIPGEFRTSQNWIGATLKDAIFVPPHHLEIGDLMSDLEYFINENEFQIPHLIKIAIIHYQFETIHPFPDGNGRLGRLLITLYLVSNKVLRKPSLYLSDFFERNKGYYYDNLMLVRRNSNLIQWIKFFLVGIIETSKGSIQVFKDIISLKEKIELEKLPKLGSKVKKGHKLIKQLFQTPITDAKSVAMFLEISPSTAYRFIKQLVDLGILEELTGYKRNRKFIFKEYFDIFQRESTNANRVSG</sequence>
<dbReference type="InterPro" id="IPR026287">
    <property type="entry name" value="SoFic-like"/>
</dbReference>
<dbReference type="EMBL" id="UOEP01000127">
    <property type="protein sequence ID" value="VAW20714.1"/>
    <property type="molecule type" value="Genomic_DNA"/>
</dbReference>
<dbReference type="PROSITE" id="PS51459">
    <property type="entry name" value="FIDO"/>
    <property type="match status" value="1"/>
</dbReference>
<dbReference type="Pfam" id="PF02661">
    <property type="entry name" value="Fic"/>
    <property type="match status" value="1"/>
</dbReference>